<feature type="transmembrane region" description="Helical" evidence="3">
    <location>
        <begin position="363"/>
        <end position="385"/>
    </location>
</feature>
<keyword evidence="3" id="KW-1133">Transmembrane helix</keyword>
<keyword evidence="3" id="KW-0812">Transmembrane</keyword>
<evidence type="ECO:0000256" key="2">
    <source>
        <dbReference type="SAM" id="MobiDB-lite"/>
    </source>
</evidence>
<dbReference type="EMBL" id="CAMPGE010009192">
    <property type="protein sequence ID" value="CAI2368065.1"/>
    <property type="molecule type" value="Genomic_DNA"/>
</dbReference>
<protein>
    <submittedName>
        <fullName evidence="4">Uncharacterized protein</fullName>
    </submittedName>
</protein>
<organism evidence="4 5">
    <name type="scientific">Euplotes crassus</name>
    <dbReference type="NCBI Taxonomy" id="5936"/>
    <lineage>
        <taxon>Eukaryota</taxon>
        <taxon>Sar</taxon>
        <taxon>Alveolata</taxon>
        <taxon>Ciliophora</taxon>
        <taxon>Intramacronucleata</taxon>
        <taxon>Spirotrichea</taxon>
        <taxon>Hypotrichia</taxon>
        <taxon>Euplotida</taxon>
        <taxon>Euplotidae</taxon>
        <taxon>Moneuplotes</taxon>
    </lineage>
</organism>
<accession>A0AAD1XBD8</accession>
<dbReference type="Proteomes" id="UP001295684">
    <property type="component" value="Unassembled WGS sequence"/>
</dbReference>
<evidence type="ECO:0000256" key="1">
    <source>
        <dbReference type="SAM" id="Coils"/>
    </source>
</evidence>
<evidence type="ECO:0000313" key="5">
    <source>
        <dbReference type="Proteomes" id="UP001295684"/>
    </source>
</evidence>
<name>A0AAD1XBD8_EUPCR</name>
<feature type="region of interest" description="Disordered" evidence="2">
    <location>
        <begin position="474"/>
        <end position="508"/>
    </location>
</feature>
<feature type="region of interest" description="Disordered" evidence="2">
    <location>
        <begin position="67"/>
        <end position="92"/>
    </location>
</feature>
<dbReference type="AlphaFoldDB" id="A0AAD1XBD8"/>
<keyword evidence="1" id="KW-0175">Coiled coil</keyword>
<keyword evidence="5" id="KW-1185">Reference proteome</keyword>
<comment type="caution">
    <text evidence="4">The sequence shown here is derived from an EMBL/GenBank/DDBJ whole genome shotgun (WGS) entry which is preliminary data.</text>
</comment>
<sequence length="661" mass="75013">MGQIITSRIRNLDLFATPIGFTIGRKHVQVPSTLCSLIISAIVLGFMVILVLENIKQVQQVETITTTSTPTCPNRRQLTQSSTSGSPFDGGNTRSITTDFAVGSSLTYVEHEVVDSALTQAPIYPFQHGFNVALCPNKPVNTEYAMIMGLTLVNSESVAINPTSCSTTLFPEEVREELSKIDLSECICLNNPQDIELKGNLHRSDCSMFGLVSMSMNCTSNCDAQAEYMNGLAYTIYYTNGYYIPNSNPSHGFKLAEHTIYESFDSKEIYLFVKEHIVKAIDGREEVFYTASIQSRSSFKYTNNILFAYYISRDNAIYSAPKQVYIQEYLKPTFTPLSARNLKSSSTTQIKEETKKMAIYYRILYIMATAGGLCATLFLIFGLVFTPIMNGLRNVNTMNEINQENNFAFDSYQQIQKDKEEDLKIMKRAIIQEVIQKQSRLEESKELLEEHKLERQHEFQYQKAHAMAQPIDPYNAHHDLKTPNQRSYQQEDRPKNPKTPAKLNSNKKSEIEMVHFAQEEVSLPLGDSQSSRDSALSELEEKEGQYTARDMWAHLFSCLRPRQKGDEPDGHKKIPFSENLRMMREETDIAKFLSTVSSLERKSNSLEENINSAFDKLKPKAAANSQNNSGKRLEEEKKQNHLFSEVEILKKSKSIHQAEIG</sequence>
<keyword evidence="3" id="KW-0472">Membrane</keyword>
<feature type="compositionally biased region" description="Polar residues" evidence="2">
    <location>
        <begin position="72"/>
        <end position="92"/>
    </location>
</feature>
<proteinExistence type="predicted"/>
<evidence type="ECO:0000313" key="4">
    <source>
        <dbReference type="EMBL" id="CAI2368065.1"/>
    </source>
</evidence>
<evidence type="ECO:0000256" key="3">
    <source>
        <dbReference type="SAM" id="Phobius"/>
    </source>
</evidence>
<feature type="coiled-coil region" evidence="1">
    <location>
        <begin position="589"/>
        <end position="616"/>
    </location>
</feature>
<feature type="transmembrane region" description="Helical" evidence="3">
    <location>
        <begin position="30"/>
        <end position="52"/>
    </location>
</feature>
<reference evidence="4" key="1">
    <citation type="submission" date="2023-07" db="EMBL/GenBank/DDBJ databases">
        <authorList>
            <consortium name="AG Swart"/>
            <person name="Singh M."/>
            <person name="Singh A."/>
            <person name="Seah K."/>
            <person name="Emmerich C."/>
        </authorList>
    </citation>
    <scope>NUCLEOTIDE SEQUENCE</scope>
    <source>
        <strain evidence="4">DP1</strain>
    </source>
</reference>
<feature type="region of interest" description="Disordered" evidence="2">
    <location>
        <begin position="520"/>
        <end position="539"/>
    </location>
</feature>
<gene>
    <name evidence="4" type="ORF">ECRASSUSDP1_LOCUS9354</name>
</gene>
<feature type="region of interest" description="Disordered" evidence="2">
    <location>
        <begin position="617"/>
        <end position="638"/>
    </location>
</feature>